<evidence type="ECO:0000256" key="1">
    <source>
        <dbReference type="SAM" id="MobiDB-lite"/>
    </source>
</evidence>
<feature type="region of interest" description="Disordered" evidence="1">
    <location>
        <begin position="1"/>
        <end position="409"/>
    </location>
</feature>
<feature type="compositionally biased region" description="Basic and acidic residues" evidence="1">
    <location>
        <begin position="163"/>
        <end position="172"/>
    </location>
</feature>
<evidence type="ECO:0000313" key="2">
    <source>
        <dbReference type="EMBL" id="GMR38371.1"/>
    </source>
</evidence>
<dbReference type="Proteomes" id="UP001328107">
    <property type="component" value="Unassembled WGS sequence"/>
</dbReference>
<feature type="compositionally biased region" description="Basic and acidic residues" evidence="1">
    <location>
        <begin position="90"/>
        <end position="126"/>
    </location>
</feature>
<evidence type="ECO:0000313" key="3">
    <source>
        <dbReference type="Proteomes" id="UP001328107"/>
    </source>
</evidence>
<feature type="compositionally biased region" description="Basic and acidic residues" evidence="1">
    <location>
        <begin position="182"/>
        <end position="207"/>
    </location>
</feature>
<feature type="compositionally biased region" description="Basic and acidic residues" evidence="1">
    <location>
        <begin position="267"/>
        <end position="277"/>
    </location>
</feature>
<feature type="compositionally biased region" description="Basic and acidic residues" evidence="1">
    <location>
        <begin position="136"/>
        <end position="156"/>
    </location>
</feature>
<reference evidence="3" key="1">
    <citation type="submission" date="2022-10" db="EMBL/GenBank/DDBJ databases">
        <title>Genome assembly of Pristionchus species.</title>
        <authorList>
            <person name="Yoshida K."/>
            <person name="Sommer R.J."/>
        </authorList>
    </citation>
    <scope>NUCLEOTIDE SEQUENCE [LARGE SCALE GENOMIC DNA]</scope>
    <source>
        <strain evidence="3">RS5460</strain>
    </source>
</reference>
<feature type="compositionally biased region" description="Basic and acidic residues" evidence="1">
    <location>
        <begin position="354"/>
        <end position="398"/>
    </location>
</feature>
<feature type="compositionally biased region" description="Basic and acidic residues" evidence="1">
    <location>
        <begin position="285"/>
        <end position="346"/>
    </location>
</feature>
<comment type="caution">
    <text evidence="2">The sequence shown here is derived from an EMBL/GenBank/DDBJ whole genome shotgun (WGS) entry which is preliminary data.</text>
</comment>
<dbReference type="EMBL" id="BTRK01000002">
    <property type="protein sequence ID" value="GMR38371.1"/>
    <property type="molecule type" value="Genomic_DNA"/>
</dbReference>
<keyword evidence="3" id="KW-1185">Reference proteome</keyword>
<protein>
    <submittedName>
        <fullName evidence="2">Uncharacterized protein</fullName>
    </submittedName>
</protein>
<organism evidence="2 3">
    <name type="scientific">Pristionchus mayeri</name>
    <dbReference type="NCBI Taxonomy" id="1317129"/>
    <lineage>
        <taxon>Eukaryota</taxon>
        <taxon>Metazoa</taxon>
        <taxon>Ecdysozoa</taxon>
        <taxon>Nematoda</taxon>
        <taxon>Chromadorea</taxon>
        <taxon>Rhabditida</taxon>
        <taxon>Rhabditina</taxon>
        <taxon>Diplogasteromorpha</taxon>
        <taxon>Diplogasteroidea</taxon>
        <taxon>Neodiplogasteridae</taxon>
        <taxon>Pristionchus</taxon>
    </lineage>
</organism>
<accession>A0AAN4ZCP1</accession>
<feature type="compositionally biased region" description="Basic and acidic residues" evidence="1">
    <location>
        <begin position="221"/>
        <end position="259"/>
    </location>
</feature>
<dbReference type="AlphaFoldDB" id="A0AAN4ZCP1"/>
<proteinExistence type="predicted"/>
<name>A0AAN4ZCP1_9BILA</name>
<gene>
    <name evidence="2" type="ORF">PMAYCL1PPCAC_08566</name>
</gene>
<feature type="compositionally biased region" description="Basic and acidic residues" evidence="1">
    <location>
        <begin position="71"/>
        <end position="81"/>
    </location>
</feature>
<feature type="compositionally biased region" description="Basic and acidic residues" evidence="1">
    <location>
        <begin position="20"/>
        <end position="44"/>
    </location>
</feature>
<sequence>MLPPGLTIPAERAASQRSSYEGDRNELDDRHSSENARNSQEGEQRTSASLAFLKPPPGLQIPADKISPRSSCHEDGREPRPSSRGNCRSSYEHDDREERRGGEERIYHDNRGFGRDCIEEPRDGSCRKASMGNSIDSRDGRRYEKKGEERSVEDGRGGCSDRCSQESSDRGMRPGPIGQRTLRSDFEEETRPEKRTYSSEGRWERCSAHLSSGSEAAWDGTHVRERDDEREYRQRHSEEREERMRREPSYRSDERRSDFELSSGRRITYDERERDDYCDNSSRYSDYRNGERSRDRDDRRDYPTRYDDEREDGRKRRDPYEDERRDDHRDYSSRYDREQEAMRHETSFLTADQRSFDGRSQPDARQKREMREEARHSCERVNHPREEREATRRSRQSEEPEDAIPSGIGGGWYDTAGNYIYTNEDVVALKKKKEEDRILARVGSSAIQFCYPHLAKTYGCVAPEVPPPLRKPSERTTWVEGESEWMAHHYDPLEDKATAFDDATVRKWYRDGKITTSTLFAMKYKAEPQCFYDQEYLLNESDADSPFCGAIDCLRRESEKDIDAHKFREWKRELEFLMEQQARIDGAR</sequence>